<sequence length="346" mass="40076">MLAAIPPLSSIYEPALDQGLVPDFVLRRGIRHLLSRRVAQLASSDKVSYIKGLKLRDEIAYATKEANEQHYEVPTEFFRLCLGERMKYSCCLFEDGANTLDEAEVKMMELYAQRAGLIDGMSVLDLGCGWGSLTLFLAERFPNSKITGLSNSSGQRESILAVAAERGFANVEIITADINTFDMDRTFDRVFSIEMFEHMKNYSALFTKISKWIAPDTGRLFVHVFAHRSTPYDFKTEDDNSWMAKYFFTGGTMPCEDLFLWFQQNVEVLDRWTVNGTNYAKTSEEWLKRMDSNKTKAMPILIKAYGERDAKMWFQRWRVFYLSVAELFNYNRGNEWVVVHYLFKRH</sequence>
<evidence type="ECO:0008006" key="4">
    <source>
        <dbReference type="Google" id="ProtNLM"/>
    </source>
</evidence>
<dbReference type="Gene3D" id="3.40.50.150">
    <property type="entry name" value="Vaccinia Virus protein VP39"/>
    <property type="match status" value="1"/>
</dbReference>
<name>A0AAD5XUC1_9FUNG</name>
<comment type="caution">
    <text evidence="2">The sequence shown here is derived from an EMBL/GenBank/DDBJ whole genome shotgun (WGS) entry which is preliminary data.</text>
</comment>
<evidence type="ECO:0000313" key="3">
    <source>
        <dbReference type="Proteomes" id="UP001212152"/>
    </source>
</evidence>
<organism evidence="2 3">
    <name type="scientific">Geranomyces variabilis</name>
    <dbReference type="NCBI Taxonomy" id="109894"/>
    <lineage>
        <taxon>Eukaryota</taxon>
        <taxon>Fungi</taxon>
        <taxon>Fungi incertae sedis</taxon>
        <taxon>Chytridiomycota</taxon>
        <taxon>Chytridiomycota incertae sedis</taxon>
        <taxon>Chytridiomycetes</taxon>
        <taxon>Spizellomycetales</taxon>
        <taxon>Powellomycetaceae</taxon>
        <taxon>Geranomyces</taxon>
    </lineage>
</organism>
<reference evidence="2" key="1">
    <citation type="submission" date="2020-05" db="EMBL/GenBank/DDBJ databases">
        <title>Phylogenomic resolution of chytrid fungi.</title>
        <authorList>
            <person name="Stajich J.E."/>
            <person name="Amses K."/>
            <person name="Simmons R."/>
            <person name="Seto K."/>
            <person name="Myers J."/>
            <person name="Bonds A."/>
            <person name="Quandt C.A."/>
            <person name="Barry K."/>
            <person name="Liu P."/>
            <person name="Grigoriev I."/>
            <person name="Longcore J.E."/>
            <person name="James T.Y."/>
        </authorList>
    </citation>
    <scope>NUCLEOTIDE SEQUENCE</scope>
    <source>
        <strain evidence="2">JEL0379</strain>
    </source>
</reference>
<dbReference type="FunFam" id="3.40.50.150:FF:000554">
    <property type="entry name" value="Cation-transporting ATPase"/>
    <property type="match status" value="1"/>
</dbReference>
<comment type="similarity">
    <text evidence="1">Belongs to the CFA/CMAS family.</text>
</comment>
<dbReference type="SUPFAM" id="SSF53335">
    <property type="entry name" value="S-adenosyl-L-methionine-dependent methyltransferases"/>
    <property type="match status" value="1"/>
</dbReference>
<proteinExistence type="inferred from homology"/>
<keyword evidence="3" id="KW-1185">Reference proteome</keyword>
<accession>A0AAD5XUC1</accession>
<evidence type="ECO:0000313" key="2">
    <source>
        <dbReference type="EMBL" id="KAJ3184325.1"/>
    </source>
</evidence>
<dbReference type="PANTHER" id="PTHR43832">
    <property type="match status" value="1"/>
</dbReference>
<protein>
    <recommendedName>
        <fullName evidence="4">S-adenosyl-L-methionine-dependent methyltransferase</fullName>
    </recommendedName>
</protein>
<evidence type="ECO:0000256" key="1">
    <source>
        <dbReference type="ARBA" id="ARBA00010815"/>
    </source>
</evidence>
<dbReference type="AlphaFoldDB" id="A0AAD5XUC1"/>
<dbReference type="PANTHER" id="PTHR43832:SF1">
    <property type="entry name" value="S-ADENOSYL-L-METHIONINE-DEPENDENT METHYLTRANSFERASES SUPERFAMILY PROTEIN"/>
    <property type="match status" value="1"/>
</dbReference>
<gene>
    <name evidence="2" type="ORF">HDU87_005173</name>
</gene>
<dbReference type="CDD" id="cd02440">
    <property type="entry name" value="AdoMet_MTases"/>
    <property type="match status" value="1"/>
</dbReference>
<dbReference type="Pfam" id="PF02353">
    <property type="entry name" value="CMAS"/>
    <property type="match status" value="1"/>
</dbReference>
<dbReference type="EMBL" id="JADGJQ010000004">
    <property type="protein sequence ID" value="KAJ3184325.1"/>
    <property type="molecule type" value="Genomic_DNA"/>
</dbReference>
<dbReference type="Proteomes" id="UP001212152">
    <property type="component" value="Unassembled WGS sequence"/>
</dbReference>
<dbReference type="InterPro" id="IPR029063">
    <property type="entry name" value="SAM-dependent_MTases_sf"/>
</dbReference>